<organism evidence="8 9">
    <name type="scientific">Pontibacter burrus</name>
    <dbReference type="NCBI Taxonomy" id="2704466"/>
    <lineage>
        <taxon>Bacteria</taxon>
        <taxon>Pseudomonadati</taxon>
        <taxon>Bacteroidota</taxon>
        <taxon>Cytophagia</taxon>
        <taxon>Cytophagales</taxon>
        <taxon>Hymenobacteraceae</taxon>
        <taxon>Pontibacter</taxon>
    </lineage>
</organism>
<keyword evidence="3 6" id="KW-0732">Signal</keyword>
<keyword evidence="2" id="KW-0812">Transmembrane</keyword>
<dbReference type="InterPro" id="IPR000184">
    <property type="entry name" value="Bac_surfAg_D15"/>
</dbReference>
<sequence length="788" mass="89335">MLAVIPALLYTRPCKAMLLATLLLLCGCTGTSRIPEKDALFTGFSVKVDDTNDSSNRKKIIETELSGTVRPKPNFSFLGMRPKLAIYNTFYTEKEKGLKNWIQDKLGEPPVLLSTVDTASVSEVMRGRLHNRGYFNNDVRSKINLKKKTATIDWFATVSEPYRIRQIVYTSTDSLPVQQDIELTKAESVLKTGDPYDLEKMTAERVRIDAYLKNKGYYYFSPDVLIFSVDTTVGNRQADVLMRLKNNVPDYTLRPYKLDDIYIFANYALGDSLSVSDTISFRNYKYIPNENYVRARHLLRGVFLEQDSLYSRQDHLLTINRLAGLSAYKFVNIDYKPDTTKVGSLDTFIYLTPSFKKSLQMEGRYVSKSNNFAGPGLTLSFKNRNALKGSELLSVDFTGNFESQVGGRGSQSSAESNQNKNINLSSYELGVQSTLTFPRIISPFRLRNLRTEFVPQTRMTLGFNFLNRVQYFTMNSFNASYAYNWRPKKEFTHDLTLINLQYVRLGKTTEAFDSLLRDNSLLRRSFENQFIIGSIYQLTFSNQMEKNRTHQFFNNINLDGSGNFINALQSLTGTEKPTEENPRTFAGRSYSQYLRVENDFRYYFNFGRESQIATRLLAGVGYAYGNSTVMPYIKQFSIGGPNSIRAFRARSIGPGTYDVPDSLAFSYFDQTGDIKLEANVEYRFPIAGFFKGALFVDAGNIWLLKDALKEDGTPDRPGGKFESGKFLNQLAIGTGFGLRVDVEFFVLRFDVGIPVRVPTEGGSALSDFKFGFKGDNSMTLNIAIGYPF</sequence>
<evidence type="ECO:0000313" key="9">
    <source>
        <dbReference type="Proteomes" id="UP000474777"/>
    </source>
</evidence>
<reference evidence="8 9" key="1">
    <citation type="submission" date="2020-02" db="EMBL/GenBank/DDBJ databases">
        <authorList>
            <person name="Kim M.K."/>
        </authorList>
    </citation>
    <scope>NUCLEOTIDE SEQUENCE [LARGE SCALE GENOMIC DNA]</scope>
    <source>
        <strain evidence="8 9">BT327</strain>
    </source>
</reference>
<feature type="signal peptide" evidence="6">
    <location>
        <begin position="1"/>
        <end position="16"/>
    </location>
</feature>
<feature type="domain" description="Bacterial surface antigen (D15)" evidence="7">
    <location>
        <begin position="400"/>
        <end position="771"/>
    </location>
</feature>
<proteinExistence type="predicted"/>
<dbReference type="RefSeq" id="WP_163915414.1">
    <property type="nucleotide sequence ID" value="NZ_JAAGWD010000005.1"/>
</dbReference>
<evidence type="ECO:0000256" key="2">
    <source>
        <dbReference type="ARBA" id="ARBA00022692"/>
    </source>
</evidence>
<gene>
    <name evidence="8" type="ORF">GXP69_12525</name>
</gene>
<name>A0A6B3LNP0_9BACT</name>
<evidence type="ECO:0000313" key="8">
    <source>
        <dbReference type="EMBL" id="NEM98522.1"/>
    </source>
</evidence>
<evidence type="ECO:0000256" key="1">
    <source>
        <dbReference type="ARBA" id="ARBA00004370"/>
    </source>
</evidence>
<dbReference type="Proteomes" id="UP000474777">
    <property type="component" value="Unassembled WGS sequence"/>
</dbReference>
<feature type="chain" id="PRO_5025473899" evidence="6">
    <location>
        <begin position="17"/>
        <end position="788"/>
    </location>
</feature>
<dbReference type="EMBL" id="JAAGWD010000005">
    <property type="protein sequence ID" value="NEM98522.1"/>
    <property type="molecule type" value="Genomic_DNA"/>
</dbReference>
<evidence type="ECO:0000256" key="5">
    <source>
        <dbReference type="ARBA" id="ARBA00023237"/>
    </source>
</evidence>
<comment type="caution">
    <text evidence="8">The sequence shown here is derived from an EMBL/GenBank/DDBJ whole genome shotgun (WGS) entry which is preliminary data.</text>
</comment>
<keyword evidence="5" id="KW-0998">Cell outer membrane</keyword>
<accession>A0A6B3LNP0</accession>
<evidence type="ECO:0000256" key="6">
    <source>
        <dbReference type="SAM" id="SignalP"/>
    </source>
</evidence>
<dbReference type="GO" id="GO:0019867">
    <property type="term" value="C:outer membrane"/>
    <property type="evidence" value="ECO:0007669"/>
    <property type="project" value="InterPro"/>
</dbReference>
<evidence type="ECO:0000259" key="7">
    <source>
        <dbReference type="Pfam" id="PF01103"/>
    </source>
</evidence>
<keyword evidence="9" id="KW-1185">Reference proteome</keyword>
<protein>
    <submittedName>
        <fullName evidence="8">BamA/TamA family outer membrane protein</fullName>
    </submittedName>
</protein>
<dbReference type="Pfam" id="PF01103">
    <property type="entry name" value="Omp85"/>
    <property type="match status" value="1"/>
</dbReference>
<dbReference type="Gene3D" id="2.40.160.50">
    <property type="entry name" value="membrane protein fhac: a member of the omp85/tpsb transporter family"/>
    <property type="match status" value="1"/>
</dbReference>
<dbReference type="PANTHER" id="PTHR12815:SF47">
    <property type="entry name" value="TRANSLOCATION AND ASSEMBLY MODULE SUBUNIT TAMA"/>
    <property type="match status" value="1"/>
</dbReference>
<evidence type="ECO:0000256" key="3">
    <source>
        <dbReference type="ARBA" id="ARBA00022729"/>
    </source>
</evidence>
<evidence type="ECO:0000256" key="4">
    <source>
        <dbReference type="ARBA" id="ARBA00023136"/>
    </source>
</evidence>
<dbReference type="InterPro" id="IPR039910">
    <property type="entry name" value="D15-like"/>
</dbReference>
<dbReference type="PANTHER" id="PTHR12815">
    <property type="entry name" value="SORTING AND ASSEMBLY MACHINERY SAMM50 PROTEIN FAMILY MEMBER"/>
    <property type="match status" value="1"/>
</dbReference>
<comment type="subcellular location">
    <subcellularLocation>
        <location evidence="1">Membrane</location>
    </subcellularLocation>
</comment>
<dbReference type="AlphaFoldDB" id="A0A6B3LNP0"/>
<keyword evidence="4" id="KW-0472">Membrane</keyword>